<dbReference type="GO" id="GO:0005524">
    <property type="term" value="F:ATP binding"/>
    <property type="evidence" value="ECO:0007669"/>
    <property type="project" value="UniProtKB-UniRule"/>
</dbReference>
<dbReference type="InterPro" id="IPR037102">
    <property type="entry name" value="Znf_lg_T-Ag_D1_dom_sf"/>
</dbReference>
<dbReference type="EC" id="5.6.2.4" evidence="15 16"/>
<keyword evidence="3 15" id="KW-0597">Phosphoprotein</keyword>
<dbReference type="PIRSF" id="PIRSF003383">
    <property type="entry name" value="Rep_E1_papillomaV"/>
    <property type="match status" value="1"/>
</dbReference>
<keyword evidence="5 15" id="KW-0235">DNA replication</keyword>
<keyword evidence="2 15" id="KW-0244">Early protein</keyword>
<keyword evidence="7 15" id="KW-0378">Hydrolase</keyword>
<evidence type="ECO:0000256" key="11">
    <source>
        <dbReference type="ARBA" id="ARBA00023235"/>
    </source>
</evidence>
<keyword evidence="9 15" id="KW-0067">ATP-binding</keyword>
<keyword evidence="8 15" id="KW-0347">Helicase</keyword>
<evidence type="ECO:0000256" key="2">
    <source>
        <dbReference type="ARBA" id="ARBA00022518"/>
    </source>
</evidence>
<dbReference type="InterPro" id="IPR014015">
    <property type="entry name" value="Helicase_SF3_DNA-vir"/>
</dbReference>
<evidence type="ECO:0000256" key="15">
    <source>
        <dbReference type="HAMAP-Rule" id="MF_04000"/>
    </source>
</evidence>
<evidence type="ECO:0000259" key="18">
    <source>
        <dbReference type="PROSITE" id="PS51206"/>
    </source>
</evidence>
<comment type="caution">
    <text evidence="15">Lacks conserved residue(s) required for the propagation of feature annotation.</text>
</comment>
<comment type="catalytic activity">
    <reaction evidence="13 15 16">
        <text>ATP + H2O = ADP + phosphate + H(+)</text>
        <dbReference type="Rhea" id="RHEA:13065"/>
        <dbReference type="ChEBI" id="CHEBI:15377"/>
        <dbReference type="ChEBI" id="CHEBI:15378"/>
        <dbReference type="ChEBI" id="CHEBI:30616"/>
        <dbReference type="ChEBI" id="CHEBI:43474"/>
        <dbReference type="ChEBI" id="CHEBI:456216"/>
        <dbReference type="EC" id="5.6.2.4"/>
    </reaction>
</comment>
<dbReference type="Gene3D" id="1.10.10.510">
    <property type="entry name" value="Zinc finger, large T-antigen D1 domain"/>
    <property type="match status" value="1"/>
</dbReference>
<feature type="modified residue" description="Phosphoserine; by host" evidence="15">
    <location>
        <position position="87"/>
    </location>
</feature>
<feature type="short sequence motif" description="Nuclear localization signal" evidence="15">
    <location>
        <begin position="81"/>
        <end position="83"/>
    </location>
</feature>
<evidence type="ECO:0000256" key="4">
    <source>
        <dbReference type="ARBA" id="ARBA00022562"/>
    </source>
</evidence>
<dbReference type="Pfam" id="PF20450">
    <property type="entry name" value="PPV_E1_DBD"/>
    <property type="match status" value="1"/>
</dbReference>
<dbReference type="Pfam" id="PF00524">
    <property type="entry name" value="PPV_E1_N"/>
    <property type="match status" value="1"/>
</dbReference>
<evidence type="ECO:0000256" key="3">
    <source>
        <dbReference type="ARBA" id="ARBA00022553"/>
    </source>
</evidence>
<keyword evidence="11 15" id="KW-0413">Isomerase</keyword>
<dbReference type="EMBL" id="GU117620">
    <property type="protein sequence ID" value="ADJ96336.1"/>
    <property type="molecule type" value="Genomic_DNA"/>
</dbReference>
<feature type="modified residue" description="Phosphoserine; by host" evidence="15">
    <location>
        <position position="97"/>
    </location>
</feature>
<dbReference type="InterPro" id="IPR046832">
    <property type="entry name" value="PPV_E1_DBD"/>
</dbReference>
<dbReference type="GO" id="GO:0042025">
    <property type="term" value="C:host cell nucleus"/>
    <property type="evidence" value="ECO:0007669"/>
    <property type="project" value="UniProtKB-SubCell"/>
</dbReference>
<evidence type="ECO:0000256" key="7">
    <source>
        <dbReference type="ARBA" id="ARBA00022801"/>
    </source>
</evidence>
<evidence type="ECO:0000256" key="1">
    <source>
        <dbReference type="ARBA" id="ARBA00004147"/>
    </source>
</evidence>
<keyword evidence="10 15" id="KW-0238">DNA-binding</keyword>
<feature type="region of interest" description="Disordered" evidence="17">
    <location>
        <begin position="616"/>
        <end position="640"/>
    </location>
</feature>
<evidence type="ECO:0000256" key="12">
    <source>
        <dbReference type="ARBA" id="ARBA00034617"/>
    </source>
</evidence>
<gene>
    <name evidence="15 19" type="primary">E1</name>
</gene>
<dbReference type="GO" id="GO:0003677">
    <property type="term" value="F:DNA binding"/>
    <property type="evidence" value="ECO:0007669"/>
    <property type="project" value="UniProtKB-UniRule"/>
</dbReference>
<dbReference type="InterPro" id="IPR001177">
    <property type="entry name" value="PPV_DNA_helicase_E1_C"/>
</dbReference>
<comment type="function">
    <text evidence="14 15">ATP-dependent DNA 3'-5' helicase required for initiation of viral DNA replication. It forms a complex with the viral E2 protein. The E1-E2 complex binds to the replication origin which contains binding sites for both proteins. During the initial step, a dimer of E1 interacts with a dimer of protein E2 leading to a complex that binds the viral origin of replication with high specificity. Then, a second dimer of E1 displaces the E2 dimer in an ATP-dependent manner to form the E1 tetramer. Following this, two E1 monomers are added to each half of the site, which results in the formation of two E1 trimers on the viral ori. Subsequently, two hexamers will be created. The double hexamer acts as a bi-directional helicase machinery and unwinds the viral DNA and then recruits the host DNA polymerase to start replication.</text>
</comment>
<dbReference type="InterPro" id="IPR016393">
    <property type="entry name" value="Rep_E1_papillomaV"/>
</dbReference>
<feature type="binding site" evidence="15">
    <location>
        <begin position="469"/>
        <end position="476"/>
    </location>
    <ligand>
        <name>ATP</name>
        <dbReference type="ChEBI" id="CHEBI:30616"/>
    </ligand>
</feature>
<reference evidence="19 20" key="1">
    <citation type="journal article" date="2011" name="Mol. Phylogenet. Evol.">
        <title>Modular organizations of novel cetacean papillomaviruses.</title>
        <authorList>
            <person name="Gottschling M."/>
            <person name="Bravo I.G."/>
            <person name="Schulz E."/>
            <person name="Bracho M.A."/>
            <person name="Deaville R."/>
            <person name="Jepson P.D."/>
            <person name="Bressem M.F."/>
            <person name="Stockfleth E."/>
            <person name="Nindl I."/>
        </authorList>
    </citation>
    <scope>NUCLEOTIDE SEQUENCE [LARGE SCALE GENOMIC DNA]</scope>
</reference>
<name>F2VIQ1_9PAPI</name>
<dbReference type="PROSITE" id="PS50096">
    <property type="entry name" value="IQ"/>
    <property type="match status" value="1"/>
</dbReference>
<dbReference type="InterPro" id="IPR014000">
    <property type="entry name" value="PPV_DNA_helicase_E1_N"/>
</dbReference>
<comment type="similarity">
    <text evidence="15 16">Belongs to the papillomaviridae E1 protein family.</text>
</comment>
<keyword evidence="6 15" id="KW-0547">Nucleotide-binding</keyword>
<evidence type="ECO:0000256" key="10">
    <source>
        <dbReference type="ARBA" id="ARBA00023125"/>
    </source>
</evidence>
<dbReference type="SUPFAM" id="SSF55464">
    <property type="entry name" value="Origin of replication-binding domain, RBD-like"/>
    <property type="match status" value="1"/>
</dbReference>
<comment type="function">
    <text evidence="16">ATP-dependent DNA helicase required for initiation of viral DNA replication. It forms a complex with the viral E2 protein. The E1-E2 complex binds to the replication origin which contains binding sites for both proteins.</text>
</comment>
<dbReference type="GO" id="GO:0016887">
    <property type="term" value="F:ATP hydrolysis activity"/>
    <property type="evidence" value="ECO:0007669"/>
    <property type="project" value="RHEA"/>
</dbReference>
<accession>F2VIQ1</accession>
<dbReference type="Proteomes" id="UP000173402">
    <property type="component" value="Segment"/>
</dbReference>
<dbReference type="Gene3D" id="3.40.50.300">
    <property type="entry name" value="P-loop containing nucleotide triphosphate hydrolases"/>
    <property type="match status" value="1"/>
</dbReference>
<evidence type="ECO:0000313" key="19">
    <source>
        <dbReference type="EMBL" id="ADJ96336.1"/>
    </source>
</evidence>
<dbReference type="Pfam" id="PF00519">
    <property type="entry name" value="PPV_E1_C"/>
    <property type="match status" value="1"/>
</dbReference>
<evidence type="ECO:0000256" key="6">
    <source>
        <dbReference type="ARBA" id="ARBA00022741"/>
    </source>
</evidence>
<evidence type="ECO:0000256" key="16">
    <source>
        <dbReference type="PIRNR" id="PIRNR003383"/>
    </source>
</evidence>
<comment type="subunit">
    <text evidence="15">Can form hexamers. Interacts with E2 protein; this interaction increases E1 DNA binding specificity. Interacts with host DNA polymerase subunit POLA2. Interacts with host single stranded DNA-binding protein RPA1. Interacts with host TOP1; this interaction stimulates the enzymatic activity of TOP1.</text>
</comment>
<dbReference type="Gene3D" id="3.40.1310.10">
    <property type="match status" value="1"/>
</dbReference>
<evidence type="ECO:0000256" key="13">
    <source>
        <dbReference type="ARBA" id="ARBA00048988"/>
    </source>
</evidence>
<evidence type="ECO:0000313" key="20">
    <source>
        <dbReference type="Proteomes" id="UP000173402"/>
    </source>
</evidence>
<comment type="catalytic activity">
    <reaction evidence="12 15">
        <text>Couples ATP hydrolysis with the unwinding of duplex DNA by translocating in the 3'-5' direction.</text>
        <dbReference type="EC" id="5.6.2.4"/>
    </reaction>
</comment>
<dbReference type="GO" id="GO:0043138">
    <property type="term" value="F:3'-5' DNA helicase activity"/>
    <property type="evidence" value="ECO:0007669"/>
    <property type="project" value="UniProtKB-UniRule"/>
</dbReference>
<evidence type="ECO:0000256" key="17">
    <source>
        <dbReference type="SAM" id="MobiDB-lite"/>
    </source>
</evidence>
<dbReference type="PROSITE" id="PS51206">
    <property type="entry name" value="SF3_HELICASE_1"/>
    <property type="match status" value="1"/>
</dbReference>
<evidence type="ECO:0000256" key="8">
    <source>
        <dbReference type="ARBA" id="ARBA00022806"/>
    </source>
</evidence>
<dbReference type="SUPFAM" id="SSF52540">
    <property type="entry name" value="P-loop containing nucleoside triphosphate hydrolases"/>
    <property type="match status" value="1"/>
</dbReference>
<feature type="domain" description="SF3 helicase" evidence="18">
    <location>
        <begin position="432"/>
        <end position="593"/>
    </location>
</feature>
<dbReference type="InterPro" id="IPR027417">
    <property type="entry name" value="P-loop_NTPase"/>
</dbReference>
<organism evidence="19 20">
    <name type="scientific">Delphinus delphis papillomavirus</name>
    <dbReference type="NCBI Taxonomy" id="706524"/>
    <lineage>
        <taxon>Viruses</taxon>
        <taxon>Monodnaviria</taxon>
        <taxon>Shotokuvirae</taxon>
        <taxon>Cossaviricota</taxon>
        <taxon>Papovaviricetes</taxon>
        <taxon>Zurhausenvirales</taxon>
        <taxon>Papillomaviridae</taxon>
        <taxon>Firstpapillomavirinae</taxon>
        <taxon>Upsilonpapillomavirus</taxon>
        <taxon>Upsilonpapillomavirus 1</taxon>
    </lineage>
</organism>
<feature type="short sequence motif" description="Nuclear export signal" evidence="15">
    <location>
        <begin position="96"/>
        <end position="105"/>
    </location>
</feature>
<dbReference type="GO" id="GO:0006260">
    <property type="term" value="P:DNA replication"/>
    <property type="evidence" value="ECO:0007669"/>
    <property type="project" value="UniProtKB-UniRule"/>
</dbReference>
<comment type="subcellular location">
    <subcellularLocation>
        <location evidence="1 15">Host nucleus</location>
    </subcellularLocation>
</comment>
<protein>
    <recommendedName>
        <fullName evidence="15 16">Replication protein E1</fullName>
        <ecNumber evidence="15 16">5.6.2.4</ecNumber>
    </recommendedName>
    <alternativeName>
        <fullName evidence="15">ATP-dependent helicase E1</fullName>
    </alternativeName>
    <alternativeName>
        <fullName evidence="15">DNA 3'-5' helicase E1</fullName>
    </alternativeName>
</protein>
<comment type="PTM">
    <text evidence="15">Phosphorylated.</text>
</comment>
<evidence type="ECO:0000256" key="14">
    <source>
        <dbReference type="ARBA" id="ARBA00093297"/>
    </source>
</evidence>
<dbReference type="HAMAP" id="MF_04000">
    <property type="entry name" value="PPV_E1"/>
    <property type="match status" value="1"/>
</dbReference>
<dbReference type="InterPro" id="IPR046935">
    <property type="entry name" value="PPV_E1_DBD_sf"/>
</dbReference>
<sequence>MDTTPGTDPLEGGSNEWVLLEAIDADGSGSDEEEEDDFDEDMVDFIDDTVRYETAETQQYCRRLQIEEERLADDRAVQALKRKFLDSPKSKVLSDLSPQLAAISLQDKERGGRARRRLYKEGEDGDSLENRFGESMEGGNVQVPKNQTLESLTVGEGARPKTVGNVQSIQEVECAGSSEDYAGLVTQLLTTGKPRALLLGLFKEVFGCSFTDLTRSFKSDKTVNEHWTCLIAGVPCSLEGAITDLLKHLTVFLHVTTTTCRYGVLVLFLVQWKTSKCRETVLNLLTGLLTVEKQQILCEPPKITHPGAALFWYKKGLTNACVVTGEMPPWILKQVSLQDQLGSICTFSLSSMIQWAYDNGHETEEAIAYNYALLADEDKNADAFLRSNSQPKHVKDCASMVKLYRRAEMRNMSIGQWIKYKCDGIDGEGDWKQIIRFLKFQGIDIMSFLIHFRLFLKGIPKKNCIVLFGPPNTGKSLFAMSLIAALGGKVLSFVNAASHFWLSPLADAKIALIDDATPTTWDYADTNLRNLLDGNPMSLDTKHRALMQITCPPLLITTNSNIMENPKWKYLHSRVKMYSFLNECPLNSRGEPDFELNKVNWKSFFEKWWSKLSLDEGEEGQNGSPLRPLRCVARDPDGTD</sequence>
<keyword evidence="4 15" id="KW-1048">Host nucleus</keyword>
<proteinExistence type="inferred from homology"/>
<evidence type="ECO:0000256" key="5">
    <source>
        <dbReference type="ARBA" id="ARBA00022705"/>
    </source>
</evidence>
<evidence type="ECO:0000256" key="9">
    <source>
        <dbReference type="ARBA" id="ARBA00022840"/>
    </source>
</evidence>